<feature type="chain" id="PRO_5045346471" evidence="1">
    <location>
        <begin position="33"/>
        <end position="136"/>
    </location>
</feature>
<protein>
    <submittedName>
        <fullName evidence="2">Uncharacterized protein</fullName>
    </submittedName>
</protein>
<dbReference type="EMBL" id="CP096040">
    <property type="protein sequence ID" value="USQ95690.1"/>
    <property type="molecule type" value="Genomic_DNA"/>
</dbReference>
<feature type="signal peptide" evidence="1">
    <location>
        <begin position="1"/>
        <end position="32"/>
    </location>
</feature>
<name>A0ABY4ZSM7_9CAUL</name>
<accession>A0ABY4ZSM7</accession>
<sequence length="136" mass="14463">MKTPRRMIASSVLRAGWIVAVLVAASAAPVDAGQAGSSDPACRKSTVTASRMTSMGRLIHVDTFPAGVEIERRYLSLFDDNKDGRWTPVTRASGTASAFVIAMTREPPFARRVKPGSDGSICRRAARAWIGGASGR</sequence>
<gene>
    <name evidence="2" type="ORF">MZV50_24650</name>
</gene>
<evidence type="ECO:0000313" key="2">
    <source>
        <dbReference type="EMBL" id="USQ95690.1"/>
    </source>
</evidence>
<dbReference type="Proteomes" id="UP001057520">
    <property type="component" value="Chromosome"/>
</dbReference>
<evidence type="ECO:0000313" key="3">
    <source>
        <dbReference type="Proteomes" id="UP001057520"/>
    </source>
</evidence>
<reference evidence="2 3" key="1">
    <citation type="submission" date="2022-04" db="EMBL/GenBank/DDBJ databases">
        <title>Genome sequence of soybean root-associated Caulobacter segnis RL271.</title>
        <authorList>
            <person name="Longley R."/>
            <person name="Bonito G."/>
            <person name="Trigodet F."/>
            <person name="Crosson S."/>
            <person name="Fiebig A."/>
        </authorList>
    </citation>
    <scope>NUCLEOTIDE SEQUENCE [LARGE SCALE GENOMIC DNA]</scope>
    <source>
        <strain evidence="2 3">RL271</strain>
    </source>
</reference>
<organism evidence="2 3">
    <name type="scientific">Caulobacter segnis</name>
    <dbReference type="NCBI Taxonomy" id="88688"/>
    <lineage>
        <taxon>Bacteria</taxon>
        <taxon>Pseudomonadati</taxon>
        <taxon>Pseudomonadota</taxon>
        <taxon>Alphaproteobacteria</taxon>
        <taxon>Caulobacterales</taxon>
        <taxon>Caulobacteraceae</taxon>
        <taxon>Caulobacter</taxon>
    </lineage>
</organism>
<keyword evidence="3" id="KW-1185">Reference proteome</keyword>
<evidence type="ECO:0000256" key="1">
    <source>
        <dbReference type="SAM" id="SignalP"/>
    </source>
</evidence>
<keyword evidence="1" id="KW-0732">Signal</keyword>
<proteinExistence type="predicted"/>